<evidence type="ECO:0000313" key="3">
    <source>
        <dbReference type="Proteomes" id="UP000776983"/>
    </source>
</evidence>
<protein>
    <submittedName>
        <fullName evidence="2">AzlD domain-containing protein</fullName>
    </submittedName>
</protein>
<evidence type="ECO:0000313" key="2">
    <source>
        <dbReference type="EMBL" id="MCB5362196.1"/>
    </source>
</evidence>
<dbReference type="Proteomes" id="UP000776983">
    <property type="component" value="Unassembled WGS sequence"/>
</dbReference>
<dbReference type="Pfam" id="PF05437">
    <property type="entry name" value="AzlD"/>
    <property type="match status" value="1"/>
</dbReference>
<dbReference type="InterPro" id="IPR008407">
    <property type="entry name" value="Brnchd-chn_aa_trnsp_AzlD"/>
</dbReference>
<keyword evidence="1" id="KW-1133">Transmembrane helix</keyword>
<keyword evidence="1" id="KW-0812">Transmembrane</keyword>
<dbReference type="RefSeq" id="WP_226952422.1">
    <property type="nucleotide sequence ID" value="NZ_JACDXW010000001.1"/>
</dbReference>
<keyword evidence="3" id="KW-1185">Reference proteome</keyword>
<evidence type="ECO:0000256" key="1">
    <source>
        <dbReference type="SAM" id="Phobius"/>
    </source>
</evidence>
<name>A0ABS8C837_9BURK</name>
<feature type="transmembrane region" description="Helical" evidence="1">
    <location>
        <begin position="12"/>
        <end position="31"/>
    </location>
</feature>
<comment type="caution">
    <text evidence="2">The sequence shown here is derived from an EMBL/GenBank/DDBJ whole genome shotgun (WGS) entry which is preliminary data.</text>
</comment>
<reference evidence="2 3" key="1">
    <citation type="submission" date="2020-07" db="EMBL/GenBank/DDBJ databases">
        <title>Pusillimonas sp. nov., isolated from poultry manure in Taiwan.</title>
        <authorList>
            <person name="Lin S.-Y."/>
            <person name="Tang Y.-S."/>
            <person name="Young C.-C."/>
        </authorList>
    </citation>
    <scope>NUCLEOTIDE SEQUENCE [LARGE SCALE GENOMIC DNA]</scope>
    <source>
        <strain evidence="2 3">CC-YST705</strain>
    </source>
</reference>
<proteinExistence type="predicted"/>
<organism evidence="2 3">
    <name type="scientific">Mesopusillimonas faecipullorum</name>
    <dbReference type="NCBI Taxonomy" id="2755040"/>
    <lineage>
        <taxon>Bacteria</taxon>
        <taxon>Pseudomonadati</taxon>
        <taxon>Pseudomonadota</taxon>
        <taxon>Betaproteobacteria</taxon>
        <taxon>Burkholderiales</taxon>
        <taxon>Alcaligenaceae</taxon>
        <taxon>Mesopusillimonas</taxon>
    </lineage>
</organism>
<keyword evidence="1" id="KW-0472">Membrane</keyword>
<gene>
    <name evidence="2" type="ORF">H0484_00265</name>
</gene>
<feature type="transmembrane region" description="Helical" evidence="1">
    <location>
        <begin position="75"/>
        <end position="105"/>
    </location>
</feature>
<dbReference type="EMBL" id="JACDXW010000001">
    <property type="protein sequence ID" value="MCB5362196.1"/>
    <property type="molecule type" value="Genomic_DNA"/>
</dbReference>
<sequence>MATEMDAYVWGAIGLLTLCSFLTRSGYFLVGDRFPLTESVRQALRYAPVAALTAIVVPELAPWQHGLQAFYSTPMLAAVVAVVLYVFTRSTLLVIVGGMLAFWLLRWLL</sequence>
<accession>A0ABS8C837</accession>